<dbReference type="InterPro" id="IPR016913">
    <property type="entry name" value="UCP029215"/>
</dbReference>
<evidence type="ECO:0000256" key="1">
    <source>
        <dbReference type="SAM" id="MobiDB-lite"/>
    </source>
</evidence>
<dbReference type="KEGG" id="vg:54987465"/>
<evidence type="ECO:0008006" key="4">
    <source>
        <dbReference type="Google" id="ProtNLM"/>
    </source>
</evidence>
<sequence length="441" mass="48302">MENDMKVQRFDSLPLDATYFTDEGYLVDHPIVTSVGIFVYHNPDGSERRELRLPEEVFAEKSLASYKGKPIIVTHDAGYVDTDNVKDESIGTILSEGYRDDDDVRAEIIIHDTDSLKKYKMRELSCGYNLRLDETPGVWEGQPYDAIQRDIEINHLALVDKARAGEQARLNIDGQGHDCMKGEKLNMENTTKRTDGAPTPEKLAAAVEAFKKRRAERSGAAADGGITAEPPAQTVGAAEGEQPDAVQQVKDRRDRRDSEGDPADMPGAMGVIAQQDEDIDTLLGVIDVLKAAGTTTDGAEGNCGGTQTDGDGDEGNADEGGDAAQDKKDHADSANDFRELLRVVRVGDRLNMDGLEAMSVKDAKKAVLGKLKPTLHLDGKSAAYVNAAFDMAVSEMKERKDTNYQRSQMMHGDGKPPVKQTGSASEARQRMIDRRMKKEEK</sequence>
<dbReference type="EMBL" id="MG711465">
    <property type="protein sequence ID" value="AUV56654.1"/>
    <property type="molecule type" value="Genomic_DNA"/>
</dbReference>
<name>A0A2K9V3M4_9CAUD</name>
<keyword evidence="3" id="KW-1185">Reference proteome</keyword>
<feature type="compositionally biased region" description="Acidic residues" evidence="1">
    <location>
        <begin position="310"/>
        <end position="321"/>
    </location>
</feature>
<evidence type="ECO:0000313" key="2">
    <source>
        <dbReference type="EMBL" id="AUV56654.1"/>
    </source>
</evidence>
<reference evidence="2 3" key="1">
    <citation type="submission" date="2017-12" db="EMBL/GenBank/DDBJ databases">
        <title>Phages infecting Faecalibacterium prausnitzii belong to novel viral genera that help decipher intestinal viromes.</title>
        <authorList>
            <person name="Petit M.-A."/>
            <person name="De Paepe M."/>
            <person name="Benevides L."/>
            <person name="Langella P."/>
        </authorList>
    </citation>
    <scope>NUCLEOTIDE SEQUENCE [LARGE SCALE GENOMIC DNA]</scope>
</reference>
<feature type="region of interest" description="Disordered" evidence="1">
    <location>
        <begin position="295"/>
        <end position="333"/>
    </location>
</feature>
<accession>A0A2K9V3M4</accession>
<dbReference type="Pfam" id="PF09979">
    <property type="entry name" value="DUF2213"/>
    <property type="match status" value="1"/>
</dbReference>
<dbReference type="PIRSF" id="PIRSF029215">
    <property type="entry name" value="UCP029215"/>
    <property type="match status" value="1"/>
</dbReference>
<evidence type="ECO:0000313" key="3">
    <source>
        <dbReference type="Proteomes" id="UP000240268"/>
    </source>
</evidence>
<protein>
    <recommendedName>
        <fullName evidence="4">DUF2213 domain-containing protein</fullName>
    </recommendedName>
</protein>
<dbReference type="Proteomes" id="UP000240268">
    <property type="component" value="Segment"/>
</dbReference>
<feature type="compositionally biased region" description="Basic and acidic residues" evidence="1">
    <location>
        <begin position="249"/>
        <end position="259"/>
    </location>
</feature>
<feature type="region of interest" description="Disordered" evidence="1">
    <location>
        <begin position="214"/>
        <end position="268"/>
    </location>
</feature>
<feature type="region of interest" description="Disordered" evidence="1">
    <location>
        <begin position="404"/>
        <end position="441"/>
    </location>
</feature>
<organism evidence="2 3">
    <name type="scientific">Faecalibacterium phage FP_Brigit</name>
    <dbReference type="NCBI Taxonomy" id="2070181"/>
    <lineage>
        <taxon>Viruses</taxon>
        <taxon>Duplodnaviria</taxon>
        <taxon>Heunggongvirae</taxon>
        <taxon>Uroviricota</taxon>
        <taxon>Caudoviricetes</taxon>
        <taxon>Brigitvirus</taxon>
        <taxon>Brigitvirus brigit</taxon>
    </lineage>
</organism>
<feature type="compositionally biased region" description="Basic and acidic residues" evidence="1">
    <location>
        <begin position="324"/>
        <end position="333"/>
    </location>
</feature>
<dbReference type="GeneID" id="54987465"/>
<feature type="compositionally biased region" description="Basic and acidic residues" evidence="1">
    <location>
        <begin position="427"/>
        <end position="441"/>
    </location>
</feature>
<proteinExistence type="predicted"/>
<dbReference type="RefSeq" id="YP_009797056.1">
    <property type="nucleotide sequence ID" value="NC_047909.1"/>
</dbReference>